<dbReference type="RefSeq" id="WP_218826950.1">
    <property type="nucleotide sequence ID" value="NZ_FZOR01000044.1"/>
</dbReference>
<gene>
    <name evidence="2" type="ORF">SAMN05443665_104455</name>
</gene>
<reference evidence="2 3" key="1">
    <citation type="submission" date="2017-06" db="EMBL/GenBank/DDBJ databases">
        <authorList>
            <person name="Kim H.J."/>
            <person name="Triplett B.A."/>
        </authorList>
    </citation>
    <scope>NUCLEOTIDE SEQUENCE [LARGE SCALE GENOMIC DNA]</scope>
    <source>
        <strain evidence="2 3">DSM 44715</strain>
    </source>
</reference>
<feature type="compositionally biased region" description="Low complexity" evidence="1">
    <location>
        <begin position="114"/>
        <end position="125"/>
    </location>
</feature>
<dbReference type="Proteomes" id="UP000198318">
    <property type="component" value="Unassembled WGS sequence"/>
</dbReference>
<evidence type="ECO:0000313" key="3">
    <source>
        <dbReference type="Proteomes" id="UP000198318"/>
    </source>
</evidence>
<evidence type="ECO:0000313" key="2">
    <source>
        <dbReference type="EMBL" id="SNT55939.1"/>
    </source>
</evidence>
<accession>A0A239NPB7</accession>
<feature type="compositionally biased region" description="Low complexity" evidence="1">
    <location>
        <begin position="87"/>
        <end position="99"/>
    </location>
</feature>
<dbReference type="EMBL" id="FZOR01000044">
    <property type="protein sequence ID" value="SNT55939.1"/>
    <property type="molecule type" value="Genomic_DNA"/>
</dbReference>
<organism evidence="2 3">
    <name type="scientific">Actinomadura meyerae</name>
    <dbReference type="NCBI Taxonomy" id="240840"/>
    <lineage>
        <taxon>Bacteria</taxon>
        <taxon>Bacillati</taxon>
        <taxon>Actinomycetota</taxon>
        <taxon>Actinomycetes</taxon>
        <taxon>Streptosporangiales</taxon>
        <taxon>Thermomonosporaceae</taxon>
        <taxon>Actinomadura</taxon>
    </lineage>
</organism>
<evidence type="ECO:0000256" key="1">
    <source>
        <dbReference type="SAM" id="MobiDB-lite"/>
    </source>
</evidence>
<feature type="region of interest" description="Disordered" evidence="1">
    <location>
        <begin position="43"/>
        <end position="125"/>
    </location>
</feature>
<protein>
    <submittedName>
        <fullName evidence="2">Uncharacterized protein</fullName>
    </submittedName>
</protein>
<proteinExistence type="predicted"/>
<dbReference type="AlphaFoldDB" id="A0A239NPB7"/>
<keyword evidence="3" id="KW-1185">Reference proteome</keyword>
<feature type="compositionally biased region" description="Pro residues" evidence="1">
    <location>
        <begin position="68"/>
        <end position="86"/>
    </location>
</feature>
<sequence>MTCLRHAHALVRHASGDRIPRPHGPAIRLTALVMALGAAATALTPVPSGPASATDDPPRSRPAAAPAGAPPQTAPPPPSVPPPTSAAPPTSTATDKPATLLSAPKPPQATVPKQDAPAQDAPAQDALAQGALPDLPDSLRLEHAFAELVLRANGIRWRSTGGCSDRTIRTCTSFEGVRWGTLKGLIGFARSSGCTITVTGGTEVGHAGGTYSHANGYKLDISPTRCVDAAIKRYPYAGRRGDGSRLYRSPDGALFAREKDHWDITFR</sequence>
<name>A0A239NPB7_9ACTN</name>